<dbReference type="AlphaFoldDB" id="A0A8J2STW9"/>
<evidence type="ECO:0000256" key="1">
    <source>
        <dbReference type="SAM" id="MobiDB-lite"/>
    </source>
</evidence>
<comment type="caution">
    <text evidence="2">The sequence shown here is derived from an EMBL/GenBank/DDBJ whole genome shotgun (WGS) entry which is preliminary data.</text>
</comment>
<name>A0A8J2STW9_9STRA</name>
<feature type="region of interest" description="Disordered" evidence="1">
    <location>
        <begin position="1"/>
        <end position="25"/>
    </location>
</feature>
<evidence type="ECO:0000313" key="3">
    <source>
        <dbReference type="Proteomes" id="UP000789595"/>
    </source>
</evidence>
<evidence type="ECO:0000313" key="2">
    <source>
        <dbReference type="EMBL" id="CAH0380149.1"/>
    </source>
</evidence>
<proteinExistence type="predicted"/>
<gene>
    <name evidence="2" type="ORF">PECAL_6P17890</name>
</gene>
<feature type="non-terminal residue" evidence="2">
    <location>
        <position position="267"/>
    </location>
</feature>
<dbReference type="Proteomes" id="UP000789595">
    <property type="component" value="Unassembled WGS sequence"/>
</dbReference>
<reference evidence="2" key="1">
    <citation type="submission" date="2021-11" db="EMBL/GenBank/DDBJ databases">
        <authorList>
            <consortium name="Genoscope - CEA"/>
            <person name="William W."/>
        </authorList>
    </citation>
    <scope>NUCLEOTIDE SEQUENCE</scope>
</reference>
<sequence length="267" mass="29809">LRKPLKPPPVDARINCGGRGRERDARDEQARNELAEHGVVEVRQRRAAAQRHREALVAHAHRGHRARNCKSADDALAQLWIVVAPHRVAEHESEERARDRDLVDVELELGDVVRMREELRRRSRDRRGETTNNRGFGGLDALRELVDVDAPLCVVVVVGRRVAPPCLVAASRRSLQAARRASERESELAHFYSLICAVCEDTLLSLFCSAARLCCAATLWQWQPIDGCTAARHGTHAAFRLQAAEANASNITRKPILEAVSVVFCHL</sequence>
<protein>
    <submittedName>
        <fullName evidence="2">Uncharacterized protein</fullName>
    </submittedName>
</protein>
<dbReference type="EMBL" id="CAKKNE010000006">
    <property type="protein sequence ID" value="CAH0380149.1"/>
    <property type="molecule type" value="Genomic_DNA"/>
</dbReference>
<keyword evidence="3" id="KW-1185">Reference proteome</keyword>
<feature type="compositionally biased region" description="Pro residues" evidence="1">
    <location>
        <begin position="1"/>
        <end position="10"/>
    </location>
</feature>
<accession>A0A8J2STW9</accession>
<organism evidence="2 3">
    <name type="scientific">Pelagomonas calceolata</name>
    <dbReference type="NCBI Taxonomy" id="35677"/>
    <lineage>
        <taxon>Eukaryota</taxon>
        <taxon>Sar</taxon>
        <taxon>Stramenopiles</taxon>
        <taxon>Ochrophyta</taxon>
        <taxon>Pelagophyceae</taxon>
        <taxon>Pelagomonadales</taxon>
        <taxon>Pelagomonadaceae</taxon>
        <taxon>Pelagomonas</taxon>
    </lineage>
</organism>
<feature type="non-terminal residue" evidence="2">
    <location>
        <position position="1"/>
    </location>
</feature>